<dbReference type="CDD" id="cd07813">
    <property type="entry name" value="COQ10p_like"/>
    <property type="match status" value="1"/>
</dbReference>
<dbReference type="PANTHER" id="PTHR12901">
    <property type="entry name" value="SPERM PROTEIN HOMOLOG"/>
    <property type="match status" value="1"/>
</dbReference>
<dbReference type="InterPro" id="IPR023393">
    <property type="entry name" value="START-like_dom_sf"/>
</dbReference>
<dbReference type="InterPro" id="IPR005031">
    <property type="entry name" value="COQ10_START"/>
</dbReference>
<dbReference type="Gene3D" id="3.30.530.20">
    <property type="match status" value="1"/>
</dbReference>
<keyword evidence="2" id="KW-1277">Toxin-antitoxin system</keyword>
<dbReference type="RefSeq" id="WP_345487763.1">
    <property type="nucleotide sequence ID" value="NZ_BAABHY010000001.1"/>
</dbReference>
<dbReference type="PANTHER" id="PTHR12901:SF10">
    <property type="entry name" value="COENZYME Q-BINDING PROTEIN COQ10, MITOCHONDRIAL"/>
    <property type="match status" value="1"/>
</dbReference>
<dbReference type="Pfam" id="PF03364">
    <property type="entry name" value="Polyketide_cyc"/>
    <property type="match status" value="1"/>
</dbReference>
<keyword evidence="5" id="KW-1185">Reference proteome</keyword>
<evidence type="ECO:0000313" key="4">
    <source>
        <dbReference type="EMBL" id="GAA5104307.1"/>
    </source>
</evidence>
<accession>A0ABP9N4G5</accession>
<protein>
    <submittedName>
        <fullName evidence="4">Type II toxin-antitoxin system toxin RatA</fullName>
    </submittedName>
</protein>
<dbReference type="SUPFAM" id="SSF55961">
    <property type="entry name" value="Bet v1-like"/>
    <property type="match status" value="1"/>
</dbReference>
<sequence length="143" mass="16734">MTRVFYEIKEPYSAKQMYDLVNDINTYPQFVPDCVDAGILQQQDNVTKAFLEVEKLGFKKKFITLNRLSEPRSIEMSLVDGPFKKLLGYWSFTPISDHECKISFDLTFEFKSKLLDITFTPLFKDLMENMVKAFSNRAKQVYS</sequence>
<evidence type="ECO:0000313" key="5">
    <source>
        <dbReference type="Proteomes" id="UP001500171"/>
    </source>
</evidence>
<evidence type="ECO:0000256" key="1">
    <source>
        <dbReference type="ARBA" id="ARBA00008918"/>
    </source>
</evidence>
<organism evidence="4 5">
    <name type="scientific">Orbus sasakiae</name>
    <dbReference type="NCBI Taxonomy" id="1078475"/>
    <lineage>
        <taxon>Bacteria</taxon>
        <taxon>Pseudomonadati</taxon>
        <taxon>Pseudomonadota</taxon>
        <taxon>Gammaproteobacteria</taxon>
        <taxon>Orbales</taxon>
        <taxon>Orbaceae</taxon>
        <taxon>Orbus</taxon>
    </lineage>
</organism>
<reference evidence="5" key="1">
    <citation type="journal article" date="2019" name="Int. J. Syst. Evol. Microbiol.">
        <title>The Global Catalogue of Microorganisms (GCM) 10K type strain sequencing project: providing services to taxonomists for standard genome sequencing and annotation.</title>
        <authorList>
            <consortium name="The Broad Institute Genomics Platform"/>
            <consortium name="The Broad Institute Genome Sequencing Center for Infectious Disease"/>
            <person name="Wu L."/>
            <person name="Ma J."/>
        </authorList>
    </citation>
    <scope>NUCLEOTIDE SEQUENCE [LARGE SCALE GENOMIC DNA]</scope>
    <source>
        <strain evidence="5">JCM 18050</strain>
    </source>
</reference>
<comment type="caution">
    <text evidence="4">The sequence shown here is derived from an EMBL/GenBank/DDBJ whole genome shotgun (WGS) entry which is preliminary data.</text>
</comment>
<dbReference type="Proteomes" id="UP001500171">
    <property type="component" value="Unassembled WGS sequence"/>
</dbReference>
<comment type="similarity">
    <text evidence="1">Belongs to the ribosome association toxin RatA family.</text>
</comment>
<dbReference type="EMBL" id="BAABHY010000001">
    <property type="protein sequence ID" value="GAA5104307.1"/>
    <property type="molecule type" value="Genomic_DNA"/>
</dbReference>
<dbReference type="InterPro" id="IPR044996">
    <property type="entry name" value="COQ10-like"/>
</dbReference>
<proteinExistence type="inferred from homology"/>
<evidence type="ECO:0000259" key="3">
    <source>
        <dbReference type="Pfam" id="PF03364"/>
    </source>
</evidence>
<name>A0ABP9N4G5_9GAMM</name>
<evidence type="ECO:0000256" key="2">
    <source>
        <dbReference type="ARBA" id="ARBA00022649"/>
    </source>
</evidence>
<feature type="domain" description="Coenzyme Q-binding protein COQ10 START" evidence="3">
    <location>
        <begin position="11"/>
        <end position="134"/>
    </location>
</feature>
<gene>
    <name evidence="4" type="primary">ratA</name>
    <name evidence="4" type="ORF">GCM10023211_01730</name>
</gene>